<dbReference type="SUPFAM" id="SSF53218">
    <property type="entry name" value="Molybdenum cofactor biosynthesis proteins"/>
    <property type="match status" value="1"/>
</dbReference>
<dbReference type="InterPro" id="IPR008135">
    <property type="entry name" value="Competence-induced_CinA"/>
</dbReference>
<dbReference type="InterPro" id="IPR036653">
    <property type="entry name" value="CinA-like_C"/>
</dbReference>
<dbReference type="InterPro" id="IPR001453">
    <property type="entry name" value="MoaB/Mog_dom"/>
</dbReference>
<dbReference type="Pfam" id="PF02464">
    <property type="entry name" value="CinA"/>
    <property type="match status" value="1"/>
</dbReference>
<dbReference type="InterPro" id="IPR050101">
    <property type="entry name" value="CinA"/>
</dbReference>
<accession>A0A6V8N7U9</accession>
<comment type="caution">
    <text evidence="3">The sequence shown here is derived from an EMBL/GenBank/DDBJ whole genome shotgun (WGS) entry which is preliminary data.</text>
</comment>
<dbReference type="NCBIfam" id="NF001813">
    <property type="entry name" value="PRK00549.1"/>
    <property type="match status" value="1"/>
</dbReference>
<dbReference type="RefSeq" id="WP_183361208.1">
    <property type="nucleotide sequence ID" value="NZ_BLXZ01000004.1"/>
</dbReference>
<evidence type="ECO:0000313" key="4">
    <source>
        <dbReference type="Proteomes" id="UP000587586"/>
    </source>
</evidence>
<dbReference type="EMBL" id="BLXZ01000004">
    <property type="protein sequence ID" value="GFO68652.1"/>
    <property type="molecule type" value="Genomic_DNA"/>
</dbReference>
<dbReference type="NCBIfam" id="TIGR00199">
    <property type="entry name" value="PncC_domain"/>
    <property type="match status" value="1"/>
</dbReference>
<evidence type="ECO:0000313" key="3">
    <source>
        <dbReference type="EMBL" id="GFO68652.1"/>
    </source>
</evidence>
<dbReference type="Gene3D" id="3.40.980.10">
    <property type="entry name" value="MoaB/Mog-like domain"/>
    <property type="match status" value="1"/>
</dbReference>
<dbReference type="Gene3D" id="3.90.950.20">
    <property type="entry name" value="CinA-like"/>
    <property type="match status" value="1"/>
</dbReference>
<dbReference type="HAMAP" id="MF_00226_B">
    <property type="entry name" value="CinA_B"/>
    <property type="match status" value="1"/>
</dbReference>
<name>A0A6V8N7U9_9BACT</name>
<dbReference type="PIRSF" id="PIRSF006728">
    <property type="entry name" value="CinA"/>
    <property type="match status" value="1"/>
</dbReference>
<evidence type="ECO:0000259" key="2">
    <source>
        <dbReference type="SMART" id="SM00852"/>
    </source>
</evidence>
<dbReference type="CDD" id="cd00885">
    <property type="entry name" value="cinA"/>
    <property type="match status" value="1"/>
</dbReference>
<proteinExistence type="inferred from homology"/>
<organism evidence="3 4">
    <name type="scientific">Geomonas limicola</name>
    <dbReference type="NCBI Taxonomy" id="2740186"/>
    <lineage>
        <taxon>Bacteria</taxon>
        <taxon>Pseudomonadati</taxon>
        <taxon>Thermodesulfobacteriota</taxon>
        <taxon>Desulfuromonadia</taxon>
        <taxon>Geobacterales</taxon>
        <taxon>Geobacteraceae</taxon>
        <taxon>Geomonas</taxon>
    </lineage>
</organism>
<dbReference type="SMART" id="SM00852">
    <property type="entry name" value="MoCF_biosynth"/>
    <property type="match status" value="1"/>
</dbReference>
<reference evidence="4" key="1">
    <citation type="submission" date="2020-06" db="EMBL/GenBank/DDBJ databases">
        <title>Draft genomic sequecing of Geomonas sp. Red745.</title>
        <authorList>
            <person name="Itoh H."/>
            <person name="Xu Z.X."/>
            <person name="Ushijima N."/>
            <person name="Masuda Y."/>
            <person name="Shiratori Y."/>
            <person name="Senoo K."/>
        </authorList>
    </citation>
    <scope>NUCLEOTIDE SEQUENCE [LARGE SCALE GENOMIC DNA]</scope>
    <source>
        <strain evidence="4">Red745</strain>
    </source>
</reference>
<dbReference type="Proteomes" id="UP000587586">
    <property type="component" value="Unassembled WGS sequence"/>
</dbReference>
<dbReference type="InterPro" id="IPR036425">
    <property type="entry name" value="MoaB/Mog-like_dom_sf"/>
</dbReference>
<evidence type="ECO:0000256" key="1">
    <source>
        <dbReference type="HAMAP-Rule" id="MF_00226"/>
    </source>
</evidence>
<dbReference type="PANTHER" id="PTHR13939:SF0">
    <property type="entry name" value="NMN AMIDOHYDROLASE-LIKE PROTEIN YFAY"/>
    <property type="match status" value="1"/>
</dbReference>
<dbReference type="SUPFAM" id="SSF142433">
    <property type="entry name" value="CinA-like"/>
    <property type="match status" value="1"/>
</dbReference>
<feature type="domain" description="MoaB/Mog" evidence="2">
    <location>
        <begin position="4"/>
        <end position="171"/>
    </location>
</feature>
<dbReference type="InterPro" id="IPR008136">
    <property type="entry name" value="CinA_C"/>
</dbReference>
<dbReference type="Pfam" id="PF00994">
    <property type="entry name" value="MoCF_biosynth"/>
    <property type="match status" value="1"/>
</dbReference>
<protein>
    <recommendedName>
        <fullName evidence="1">CinA-like protein</fullName>
    </recommendedName>
</protein>
<gene>
    <name evidence="3" type="ORF">GMLC_22310</name>
</gene>
<comment type="similarity">
    <text evidence="1">Belongs to the CinA family.</text>
</comment>
<dbReference type="PANTHER" id="PTHR13939">
    <property type="entry name" value="NICOTINAMIDE-NUCLEOTIDE AMIDOHYDROLASE PNCC"/>
    <property type="match status" value="1"/>
</dbReference>
<sequence>MKVATLSIGDELICGEVTDTNQSYLATRLFDLGLRTERHLMVGDDEEAIVAALGELGAVYDVVLATGGLGPTPDDLTSAAAARAAGVPLIHSPEAQAHLAEFAKRLNRELHPLNDRQAQLPEGCGLIPNPNGTATGFRVSIGRADCYFMPGVPFEMKPMVEQTVLPALLEASGVTPALRSTLKIFGLPEAVAAAELQGVLPAGSPVQLAYCVKFPEIHLILRTPGAYPAEHQAALEALRGRMAHHLFAEDQATLDSVLAELFTTSGATLALAESCTGGMIAERITRTAGSSAWFKEGAVSYSNEAKSRLLGVAPELIAAHGAVSEEVALAMAEGARAASGAAIAISVTGIAGPEGGSAEKPVGTVYIALADAAGCRAKRHQFPGDRERVRSITCFTALNWLRRRLSTGN</sequence>
<keyword evidence="4" id="KW-1185">Reference proteome</keyword>
<dbReference type="AlphaFoldDB" id="A0A6V8N7U9"/>
<dbReference type="NCBIfam" id="TIGR00200">
    <property type="entry name" value="cinA_nterm"/>
    <property type="match status" value="1"/>
</dbReference>